<gene>
    <name evidence="6" type="ORF">LSALG_LOCUS8514</name>
</gene>
<sequence>MVFYWRCFSFGEEEEIKYEPRTKTESTSTEEIEYESESQTQSSSAQTFYTASASSASSNWPGKPNSLRVFTVAQLEVATDNFSSARKIGEGRYGSIYKGVVKSLEHPFNKIQVAIKYAKRVTKEHNWLDEVNFLGVVEHPNLVKLVGYCVKDNEIERGIVQLLLVYNYMPNKSVRDHLSTMSESPLSWTMRLKVAQDAARGLAYLHEGMDIQILFRDFNSSRLLLDNQWNAKLSDLGVARIGSQEGETDAFVGNVAYSSPEYVLTGKVSSKSDVWSYGVFLYELITGRKPVDRNRPQNEQKLIEWVKPYVHSKNLQPIIDPRLEGVCSMKSAQALVTIADLCLKRNPRSRLKMSEVLELVNGVTGVPSQVTNLTPARKSSKLLKSWFTKACCCVCIESKK</sequence>
<dbReference type="PANTHER" id="PTHR45621">
    <property type="entry name" value="OS01G0588500 PROTEIN-RELATED"/>
    <property type="match status" value="1"/>
</dbReference>
<dbReference type="Gene3D" id="1.10.510.10">
    <property type="entry name" value="Transferase(Phosphotransferase) domain 1"/>
    <property type="match status" value="1"/>
</dbReference>
<dbReference type="InterPro" id="IPR017441">
    <property type="entry name" value="Protein_kinase_ATP_BS"/>
</dbReference>
<dbReference type="InterPro" id="IPR001245">
    <property type="entry name" value="Ser-Thr/Tyr_kinase_cat_dom"/>
</dbReference>
<dbReference type="Gene3D" id="3.30.200.20">
    <property type="entry name" value="Phosphorylase Kinase, domain 1"/>
    <property type="match status" value="1"/>
</dbReference>
<dbReference type="GO" id="GO:0005886">
    <property type="term" value="C:plasma membrane"/>
    <property type="evidence" value="ECO:0007669"/>
    <property type="project" value="UniProtKB-SubCell"/>
</dbReference>
<feature type="region of interest" description="Disordered" evidence="4">
    <location>
        <begin position="18"/>
        <end position="43"/>
    </location>
</feature>
<dbReference type="GO" id="GO:0004672">
    <property type="term" value="F:protein kinase activity"/>
    <property type="evidence" value="ECO:0007669"/>
    <property type="project" value="InterPro"/>
</dbReference>
<dbReference type="EMBL" id="OX465077">
    <property type="protein sequence ID" value="CAI9268067.1"/>
    <property type="molecule type" value="Genomic_DNA"/>
</dbReference>
<evidence type="ECO:0000256" key="1">
    <source>
        <dbReference type="ARBA" id="ARBA00004236"/>
    </source>
</evidence>
<accession>A0AA35YBC0</accession>
<keyword evidence="7" id="KW-1185">Reference proteome</keyword>
<dbReference type="AlphaFoldDB" id="A0AA35YBC0"/>
<feature type="domain" description="Protein kinase" evidence="5">
    <location>
        <begin position="82"/>
        <end position="364"/>
    </location>
</feature>
<evidence type="ECO:0000256" key="3">
    <source>
        <dbReference type="PROSITE-ProRule" id="PRU10141"/>
    </source>
</evidence>
<evidence type="ECO:0000256" key="4">
    <source>
        <dbReference type="SAM" id="MobiDB-lite"/>
    </source>
</evidence>
<proteinExistence type="predicted"/>
<dbReference type="GO" id="GO:0005524">
    <property type="term" value="F:ATP binding"/>
    <property type="evidence" value="ECO:0007669"/>
    <property type="project" value="UniProtKB-UniRule"/>
</dbReference>
<dbReference type="Proteomes" id="UP001177003">
    <property type="component" value="Chromosome 1"/>
</dbReference>
<dbReference type="Pfam" id="PF07714">
    <property type="entry name" value="PK_Tyr_Ser-Thr"/>
    <property type="match status" value="1"/>
</dbReference>
<keyword evidence="2" id="KW-1003">Cell membrane</keyword>
<keyword evidence="2" id="KW-0472">Membrane</keyword>
<dbReference type="PROSITE" id="PS00107">
    <property type="entry name" value="PROTEIN_KINASE_ATP"/>
    <property type="match status" value="1"/>
</dbReference>
<feature type="binding site" evidence="3">
    <location>
        <position position="116"/>
    </location>
    <ligand>
        <name>ATP</name>
        <dbReference type="ChEBI" id="CHEBI:30616"/>
    </ligand>
</feature>
<keyword evidence="3" id="KW-0067">ATP-binding</keyword>
<dbReference type="PROSITE" id="PS50011">
    <property type="entry name" value="PROTEIN_KINASE_DOM"/>
    <property type="match status" value="1"/>
</dbReference>
<dbReference type="InterPro" id="IPR050823">
    <property type="entry name" value="Plant_Ser_Thr_Prot_Kinase"/>
</dbReference>
<dbReference type="InterPro" id="IPR011009">
    <property type="entry name" value="Kinase-like_dom_sf"/>
</dbReference>
<organism evidence="6 7">
    <name type="scientific">Lactuca saligna</name>
    <name type="common">Willowleaf lettuce</name>
    <dbReference type="NCBI Taxonomy" id="75948"/>
    <lineage>
        <taxon>Eukaryota</taxon>
        <taxon>Viridiplantae</taxon>
        <taxon>Streptophyta</taxon>
        <taxon>Embryophyta</taxon>
        <taxon>Tracheophyta</taxon>
        <taxon>Spermatophyta</taxon>
        <taxon>Magnoliopsida</taxon>
        <taxon>eudicotyledons</taxon>
        <taxon>Gunneridae</taxon>
        <taxon>Pentapetalae</taxon>
        <taxon>asterids</taxon>
        <taxon>campanulids</taxon>
        <taxon>Asterales</taxon>
        <taxon>Asteraceae</taxon>
        <taxon>Cichorioideae</taxon>
        <taxon>Cichorieae</taxon>
        <taxon>Lactucinae</taxon>
        <taxon>Lactuca</taxon>
    </lineage>
</organism>
<keyword evidence="3" id="KW-0547">Nucleotide-binding</keyword>
<evidence type="ECO:0000313" key="6">
    <source>
        <dbReference type="EMBL" id="CAI9268067.1"/>
    </source>
</evidence>
<evidence type="ECO:0000259" key="5">
    <source>
        <dbReference type="PROSITE" id="PS50011"/>
    </source>
</evidence>
<comment type="subcellular location">
    <subcellularLocation>
        <location evidence="1">Cell membrane</location>
    </subcellularLocation>
</comment>
<dbReference type="SUPFAM" id="SSF56112">
    <property type="entry name" value="Protein kinase-like (PK-like)"/>
    <property type="match status" value="1"/>
</dbReference>
<evidence type="ECO:0000313" key="7">
    <source>
        <dbReference type="Proteomes" id="UP001177003"/>
    </source>
</evidence>
<reference evidence="6" key="1">
    <citation type="submission" date="2023-04" db="EMBL/GenBank/DDBJ databases">
        <authorList>
            <person name="Vijverberg K."/>
            <person name="Xiong W."/>
            <person name="Schranz E."/>
        </authorList>
    </citation>
    <scope>NUCLEOTIDE SEQUENCE</scope>
</reference>
<protein>
    <recommendedName>
        <fullName evidence="5">Protein kinase domain-containing protein</fullName>
    </recommendedName>
</protein>
<evidence type="ECO:0000256" key="2">
    <source>
        <dbReference type="ARBA" id="ARBA00022475"/>
    </source>
</evidence>
<name>A0AA35YBC0_LACSI</name>
<dbReference type="InterPro" id="IPR000719">
    <property type="entry name" value="Prot_kinase_dom"/>
</dbReference>
<dbReference type="FunFam" id="1.10.510.10:FF:000095">
    <property type="entry name" value="protein STRUBBELIG-RECEPTOR FAMILY 8"/>
    <property type="match status" value="1"/>
</dbReference>